<dbReference type="Gene3D" id="3.55.50.30">
    <property type="match status" value="1"/>
</dbReference>
<dbReference type="GO" id="GO:0015627">
    <property type="term" value="C:type II protein secretion system complex"/>
    <property type="evidence" value="ECO:0007669"/>
    <property type="project" value="TreeGrafter"/>
</dbReference>
<dbReference type="GO" id="GO:0009279">
    <property type="term" value="C:cell outer membrane"/>
    <property type="evidence" value="ECO:0007669"/>
    <property type="project" value="UniProtKB-SubCell"/>
</dbReference>
<dbReference type="PROSITE" id="PS00875">
    <property type="entry name" value="T2SP_D"/>
    <property type="match status" value="1"/>
</dbReference>
<keyword evidence="6 10" id="KW-0811">Translocation</keyword>
<keyword evidence="16" id="KW-1185">Reference proteome</keyword>
<evidence type="ECO:0000256" key="2">
    <source>
        <dbReference type="ARBA" id="ARBA00007032"/>
    </source>
</evidence>
<organism evidence="15 16">
    <name type="scientific">Cupriavidus gilardii J11</name>
    <dbReference type="NCBI Taxonomy" id="936133"/>
    <lineage>
        <taxon>Bacteria</taxon>
        <taxon>Pseudomonadati</taxon>
        <taxon>Pseudomonadota</taxon>
        <taxon>Betaproteobacteria</taxon>
        <taxon>Burkholderiales</taxon>
        <taxon>Burkholderiaceae</taxon>
        <taxon>Cupriavidus</taxon>
    </lineage>
</organism>
<comment type="similarity">
    <text evidence="2 10">Belongs to the bacterial secretin family. T3SS SctC subfamily.</text>
</comment>
<feature type="signal peptide" evidence="10">
    <location>
        <begin position="1"/>
        <end position="27"/>
    </location>
</feature>
<keyword evidence="8 10" id="KW-0472">Membrane</keyword>
<evidence type="ECO:0000256" key="9">
    <source>
        <dbReference type="ARBA" id="ARBA00023237"/>
    </source>
</evidence>
<evidence type="ECO:0000256" key="11">
    <source>
        <dbReference type="RuleBase" id="RU004004"/>
    </source>
</evidence>
<dbReference type="Gene3D" id="3.30.1370.120">
    <property type="match status" value="2"/>
</dbReference>
<dbReference type="GO" id="GO:0030257">
    <property type="term" value="C:type III protein secretion system complex"/>
    <property type="evidence" value="ECO:0007669"/>
    <property type="project" value="UniProtKB-UniRule"/>
</dbReference>
<comment type="function">
    <text evidence="10">Component of the type III secretion system (T3SS), also called injectisome, which is used to inject bacterial effector proteins into eukaryotic host cells. Forms a ring-shaped multimeric structure with an apparent central pore in the outer membrane.</text>
</comment>
<sequence precursor="true">MNALQFGRPFLLAAFLGLALAGHHAMAQTSGGPLGLQGPEFSVSSRGMKVGALLRDFGANYGVPVIVSPEVNDTFVGTLQGRQPERMLDQLAQLYNLAWYFDGRVLYVYKASQVSTEVLTPTYIDAEELSRYLREAGVFRGGACSVRPVRNFNAVEVYGVPVCVQRVGKLAKDLDGKTLEQTQNQEVVQVFPLRYASAVDGAYTYRDQQVVIPGVVSELREMVRSRAVPVQTDSGQVAPPVGNQPTFSADARNNAVIVRDRKANMALYAELIRQLDQRPRQIEISVAIIDVDAGDMRELGLDIGGSVGFGKSRVSFNAGNSNNADGTFSTVLSNTADFFVRINALEQNSRAKVLSRPSVVTLNNVQAVLDRNITFYTKLQGNKAVELASVAAGSLLRVTPRLIDVDHQQEVMLTLDIQDGRQEPVVNNIEQLPQVRNSGIATQAILKPGQSLLLGGFVEEKQRQGERKIPWLSDIPILGKLFRNETRENLSVVRLFLIKAEPHALN</sequence>
<evidence type="ECO:0000256" key="3">
    <source>
        <dbReference type="ARBA" id="ARBA00022448"/>
    </source>
</evidence>
<dbReference type="InterPro" id="IPR038591">
    <property type="entry name" value="NolW-like_sf"/>
</dbReference>
<dbReference type="EMBL" id="VLJN01000020">
    <property type="protein sequence ID" value="TWG84951.1"/>
    <property type="molecule type" value="Genomic_DNA"/>
</dbReference>
<accession>A0A562BIN0</accession>
<evidence type="ECO:0000256" key="6">
    <source>
        <dbReference type="ARBA" id="ARBA00023010"/>
    </source>
</evidence>
<feature type="chain" id="PRO_5026402342" description="Type 3 secretion system secretin" evidence="10">
    <location>
        <begin position="28"/>
        <end position="506"/>
    </location>
</feature>
<dbReference type="AlphaFoldDB" id="A0A562BIN0"/>
<evidence type="ECO:0000256" key="8">
    <source>
        <dbReference type="ARBA" id="ARBA00023136"/>
    </source>
</evidence>
<evidence type="ECO:0000259" key="14">
    <source>
        <dbReference type="Pfam" id="PF21304"/>
    </source>
</evidence>
<dbReference type="InterPro" id="IPR003522">
    <property type="entry name" value="T3SS_OM_pore_YscC"/>
</dbReference>
<dbReference type="GO" id="GO:0030254">
    <property type="term" value="P:protein secretion by the type III secretion system"/>
    <property type="evidence" value="ECO:0007669"/>
    <property type="project" value="UniProtKB-UniRule"/>
</dbReference>
<evidence type="ECO:0000259" key="13">
    <source>
        <dbReference type="Pfam" id="PF03958"/>
    </source>
</evidence>
<feature type="domain" description="NolW-like" evidence="13">
    <location>
        <begin position="116"/>
        <end position="175"/>
    </location>
</feature>
<dbReference type="Pfam" id="PF21304">
    <property type="entry name" value="T3S_SPI-1_N0"/>
    <property type="match status" value="1"/>
</dbReference>
<keyword evidence="4 10" id="KW-0732">Signal</keyword>
<dbReference type="InterPro" id="IPR005644">
    <property type="entry name" value="NolW-like"/>
</dbReference>
<dbReference type="InterPro" id="IPR050810">
    <property type="entry name" value="Bact_Secretion_Sys_Channel"/>
</dbReference>
<evidence type="ECO:0000256" key="7">
    <source>
        <dbReference type="ARBA" id="ARBA00023026"/>
    </source>
</evidence>
<comment type="subcellular location">
    <subcellularLocation>
        <location evidence="1 10 11">Cell outer membrane</location>
    </subcellularLocation>
</comment>
<keyword evidence="9 10" id="KW-0998">Cell outer membrane</keyword>
<comment type="caution">
    <text evidence="15">The sequence shown here is derived from an EMBL/GenBank/DDBJ whole genome shotgun (WGS) entry which is preliminary data.</text>
</comment>
<evidence type="ECO:0000259" key="12">
    <source>
        <dbReference type="Pfam" id="PF00263"/>
    </source>
</evidence>
<protein>
    <recommendedName>
        <fullName evidence="10">Type 3 secretion system secretin</fullName>
        <shortName evidence="10">T3SS secretin</shortName>
    </recommendedName>
</protein>
<feature type="domain" description="SPI-1 type 3 secretion system secretin N0" evidence="14">
    <location>
        <begin position="49"/>
        <end position="109"/>
    </location>
</feature>
<evidence type="ECO:0000256" key="10">
    <source>
        <dbReference type="HAMAP-Rule" id="MF_02219"/>
    </source>
</evidence>
<dbReference type="Pfam" id="PF03958">
    <property type="entry name" value="Secretin_N"/>
    <property type="match status" value="2"/>
</dbReference>
<dbReference type="InterPro" id="IPR004846">
    <property type="entry name" value="T2SS/T3SS_dom"/>
</dbReference>
<reference evidence="15 16" key="1">
    <citation type="submission" date="2019-07" db="EMBL/GenBank/DDBJ databases">
        <title>Genome sequencing of lignin-degrading bacterial isolates.</title>
        <authorList>
            <person name="Gladden J."/>
        </authorList>
    </citation>
    <scope>NUCLEOTIDE SEQUENCE [LARGE SCALE GENOMIC DNA]</scope>
    <source>
        <strain evidence="15 16">J11</strain>
    </source>
</reference>
<dbReference type="InterPro" id="IPR049034">
    <property type="entry name" value="T3S_SPI-1_N0"/>
</dbReference>
<name>A0A562BIN0_9BURK</name>
<dbReference type="PANTHER" id="PTHR30332:SF4">
    <property type="entry name" value="TYPE 3 SECRETION SYSTEM SECRETIN"/>
    <property type="match status" value="1"/>
</dbReference>
<dbReference type="InterPro" id="IPR004845">
    <property type="entry name" value="T2SS_GspD_CS"/>
</dbReference>
<dbReference type="NCBIfam" id="NF011873">
    <property type="entry name" value="PRK15346.1"/>
    <property type="match status" value="1"/>
</dbReference>
<gene>
    <name evidence="10" type="primary">sctC</name>
    <name evidence="15" type="ORF">L602_002700000430</name>
</gene>
<dbReference type="PRINTS" id="PR01337">
    <property type="entry name" value="TYPE3OMGPROT"/>
</dbReference>
<feature type="domain" description="NolW-like" evidence="13">
    <location>
        <begin position="188"/>
        <end position="281"/>
    </location>
</feature>
<evidence type="ECO:0000313" key="15">
    <source>
        <dbReference type="EMBL" id="TWG84951.1"/>
    </source>
</evidence>
<evidence type="ECO:0000313" key="16">
    <source>
        <dbReference type="Proteomes" id="UP000318141"/>
    </source>
</evidence>
<dbReference type="PANTHER" id="PTHR30332">
    <property type="entry name" value="PROBABLE GENERAL SECRETION PATHWAY PROTEIN D"/>
    <property type="match status" value="1"/>
</dbReference>
<proteinExistence type="inferred from homology"/>
<feature type="domain" description="Type II/III secretion system secretin-like" evidence="12">
    <location>
        <begin position="344"/>
        <end position="500"/>
    </location>
</feature>
<dbReference type="NCBIfam" id="TIGR02516">
    <property type="entry name" value="type_III_yscC"/>
    <property type="match status" value="1"/>
</dbReference>
<evidence type="ECO:0000256" key="4">
    <source>
        <dbReference type="ARBA" id="ARBA00022729"/>
    </source>
</evidence>
<keyword evidence="3 10" id="KW-0813">Transport</keyword>
<dbReference type="Pfam" id="PF00263">
    <property type="entry name" value="Secretin"/>
    <property type="match status" value="1"/>
</dbReference>
<dbReference type="HAMAP" id="MF_02219">
    <property type="entry name" value="Type_III_secretin"/>
    <property type="match status" value="1"/>
</dbReference>
<dbReference type="Proteomes" id="UP000318141">
    <property type="component" value="Unassembled WGS sequence"/>
</dbReference>
<evidence type="ECO:0000256" key="1">
    <source>
        <dbReference type="ARBA" id="ARBA00004442"/>
    </source>
</evidence>
<keyword evidence="5 10" id="KW-0653">Protein transport</keyword>
<keyword evidence="7" id="KW-0843">Virulence</keyword>
<comment type="subunit">
    <text evidence="10">The core secretion machinery of the T3SS is composed of approximately 20 different proteins, including cytoplasmic components, a base, an export apparatus and a needle. This subunit is part of the base, which anchors the injectisome in the bacterial cell envelope. Forms a stable homooligomeric complex.</text>
</comment>
<dbReference type="OrthoDB" id="9779724at2"/>
<evidence type="ECO:0000256" key="5">
    <source>
        <dbReference type="ARBA" id="ARBA00022927"/>
    </source>
</evidence>